<sequence>ATDDMVVGNNHEERGVMAKKSFNDGVCLGLIGGHDTWGYNVDTPMDLCMGVEGVGCFKENTG</sequence>
<dbReference type="Proteomes" id="UP000824469">
    <property type="component" value="Unassembled WGS sequence"/>
</dbReference>
<gene>
    <name evidence="1" type="ORF">KI387_007591</name>
</gene>
<evidence type="ECO:0000313" key="2">
    <source>
        <dbReference type="Proteomes" id="UP000824469"/>
    </source>
</evidence>
<feature type="non-terminal residue" evidence="1">
    <location>
        <position position="62"/>
    </location>
</feature>
<comment type="caution">
    <text evidence="1">The sequence shown here is derived from an EMBL/GenBank/DDBJ whole genome shotgun (WGS) entry which is preliminary data.</text>
</comment>
<keyword evidence="2" id="KW-1185">Reference proteome</keyword>
<protein>
    <submittedName>
        <fullName evidence="1">Uncharacterized protein</fullName>
    </submittedName>
</protein>
<dbReference type="AlphaFoldDB" id="A0AA38GS28"/>
<reference evidence="1 2" key="1">
    <citation type="journal article" date="2021" name="Nat. Plants">
        <title>The Taxus genome provides insights into paclitaxel biosynthesis.</title>
        <authorList>
            <person name="Xiong X."/>
            <person name="Gou J."/>
            <person name="Liao Q."/>
            <person name="Li Y."/>
            <person name="Zhou Q."/>
            <person name="Bi G."/>
            <person name="Li C."/>
            <person name="Du R."/>
            <person name="Wang X."/>
            <person name="Sun T."/>
            <person name="Guo L."/>
            <person name="Liang H."/>
            <person name="Lu P."/>
            <person name="Wu Y."/>
            <person name="Zhang Z."/>
            <person name="Ro D.K."/>
            <person name="Shang Y."/>
            <person name="Huang S."/>
            <person name="Yan J."/>
        </authorList>
    </citation>
    <scope>NUCLEOTIDE SEQUENCE [LARGE SCALE GENOMIC DNA]</scope>
    <source>
        <strain evidence="1">Ta-2019</strain>
    </source>
</reference>
<feature type="non-terminal residue" evidence="1">
    <location>
        <position position="1"/>
    </location>
</feature>
<dbReference type="EMBL" id="JAHRHJ020000002">
    <property type="protein sequence ID" value="KAH9327413.1"/>
    <property type="molecule type" value="Genomic_DNA"/>
</dbReference>
<accession>A0AA38GS28</accession>
<proteinExistence type="predicted"/>
<evidence type="ECO:0000313" key="1">
    <source>
        <dbReference type="EMBL" id="KAH9327413.1"/>
    </source>
</evidence>
<organism evidence="1 2">
    <name type="scientific">Taxus chinensis</name>
    <name type="common">Chinese yew</name>
    <name type="synonym">Taxus wallichiana var. chinensis</name>
    <dbReference type="NCBI Taxonomy" id="29808"/>
    <lineage>
        <taxon>Eukaryota</taxon>
        <taxon>Viridiplantae</taxon>
        <taxon>Streptophyta</taxon>
        <taxon>Embryophyta</taxon>
        <taxon>Tracheophyta</taxon>
        <taxon>Spermatophyta</taxon>
        <taxon>Pinopsida</taxon>
        <taxon>Pinidae</taxon>
        <taxon>Conifers II</taxon>
        <taxon>Cupressales</taxon>
        <taxon>Taxaceae</taxon>
        <taxon>Taxus</taxon>
    </lineage>
</organism>
<name>A0AA38GS28_TAXCH</name>